<protein>
    <submittedName>
        <fullName evidence="1">Uncharacterized protein</fullName>
    </submittedName>
</protein>
<dbReference type="EMBL" id="VSRR010099286">
    <property type="protein sequence ID" value="MPC94616.1"/>
    <property type="molecule type" value="Genomic_DNA"/>
</dbReference>
<gene>
    <name evidence="1" type="ORF">E2C01_089793</name>
</gene>
<keyword evidence="2" id="KW-1185">Reference proteome</keyword>
<evidence type="ECO:0000313" key="1">
    <source>
        <dbReference type="EMBL" id="MPC94616.1"/>
    </source>
</evidence>
<accession>A0A5B7JK35</accession>
<dbReference type="Proteomes" id="UP000324222">
    <property type="component" value="Unassembled WGS sequence"/>
</dbReference>
<name>A0A5B7JK35_PORTR</name>
<comment type="caution">
    <text evidence="1">The sequence shown here is derived from an EMBL/GenBank/DDBJ whole genome shotgun (WGS) entry which is preliminary data.</text>
</comment>
<organism evidence="1 2">
    <name type="scientific">Portunus trituberculatus</name>
    <name type="common">Swimming crab</name>
    <name type="synonym">Neptunus trituberculatus</name>
    <dbReference type="NCBI Taxonomy" id="210409"/>
    <lineage>
        <taxon>Eukaryota</taxon>
        <taxon>Metazoa</taxon>
        <taxon>Ecdysozoa</taxon>
        <taxon>Arthropoda</taxon>
        <taxon>Crustacea</taxon>
        <taxon>Multicrustacea</taxon>
        <taxon>Malacostraca</taxon>
        <taxon>Eumalacostraca</taxon>
        <taxon>Eucarida</taxon>
        <taxon>Decapoda</taxon>
        <taxon>Pleocyemata</taxon>
        <taxon>Brachyura</taxon>
        <taxon>Eubrachyura</taxon>
        <taxon>Portunoidea</taxon>
        <taxon>Portunidae</taxon>
        <taxon>Portuninae</taxon>
        <taxon>Portunus</taxon>
    </lineage>
</organism>
<dbReference type="AlphaFoldDB" id="A0A5B7JK35"/>
<reference evidence="1 2" key="1">
    <citation type="submission" date="2019-05" db="EMBL/GenBank/DDBJ databases">
        <title>Another draft genome of Portunus trituberculatus and its Hox gene families provides insights of decapod evolution.</title>
        <authorList>
            <person name="Jeong J.-H."/>
            <person name="Song I."/>
            <person name="Kim S."/>
            <person name="Choi T."/>
            <person name="Kim D."/>
            <person name="Ryu S."/>
            <person name="Kim W."/>
        </authorList>
    </citation>
    <scope>NUCLEOTIDE SEQUENCE [LARGE SCALE GENOMIC DNA]</scope>
    <source>
        <tissue evidence="1">Muscle</tissue>
    </source>
</reference>
<proteinExistence type="predicted"/>
<sequence length="151" mass="16349">MDNSTRGPREVNPKAPFVATVEAEYTPECRINPRPAGARWADPATRPLHCEPLYVKWIVQSSWAGLMVSPGSAALPGRHCMVSSSAGRCGIPKAARISLTQPPESSWHSTVRHCEALGTSSTPTVSTTITATTIEEGSENCYELVFFRHSP</sequence>
<evidence type="ECO:0000313" key="2">
    <source>
        <dbReference type="Proteomes" id="UP000324222"/>
    </source>
</evidence>